<feature type="coiled-coil region" evidence="1">
    <location>
        <begin position="150"/>
        <end position="177"/>
    </location>
</feature>
<keyword evidence="4" id="KW-1185">Reference proteome</keyword>
<name>A0ABR4BYC8_9HELO</name>
<comment type="caution">
    <text evidence="3">The sequence shown here is derived from an EMBL/GenBank/DDBJ whole genome shotgun (WGS) entry which is preliminary data.</text>
</comment>
<dbReference type="EMBL" id="JAZHXI010000016">
    <property type="protein sequence ID" value="KAL2062670.1"/>
    <property type="molecule type" value="Genomic_DNA"/>
</dbReference>
<sequence>MSRNRPVEFWNMNHLQDFLTDHYRQTGGWRTWLKPKMIVAVKNILHADPTVAADDPRLQVRDDSSIYPPMDIQPDRHISGELAGRPGAQGTMLVPVQAPASAPAQFQAQAQAQPPINWREECQQMQRRNIELQAQADAHLVKYNNSRTHSTRLEAQIANLNTQLEQAIAARDRAIEECGRLTFQLKGSEDLVESYTENITERQRIQDGMDHEERANRQQLRGTIDLTHL</sequence>
<protein>
    <submittedName>
        <fullName evidence="3">Uncharacterized protein</fullName>
    </submittedName>
</protein>
<evidence type="ECO:0000256" key="1">
    <source>
        <dbReference type="SAM" id="Coils"/>
    </source>
</evidence>
<dbReference type="Proteomes" id="UP001595075">
    <property type="component" value="Unassembled WGS sequence"/>
</dbReference>
<evidence type="ECO:0000256" key="2">
    <source>
        <dbReference type="SAM" id="MobiDB-lite"/>
    </source>
</evidence>
<feature type="region of interest" description="Disordered" evidence="2">
    <location>
        <begin position="208"/>
        <end position="229"/>
    </location>
</feature>
<evidence type="ECO:0000313" key="3">
    <source>
        <dbReference type="EMBL" id="KAL2062670.1"/>
    </source>
</evidence>
<reference evidence="3 4" key="1">
    <citation type="journal article" date="2024" name="Commun. Biol.">
        <title>Comparative genomic analysis of thermophilic fungi reveals convergent evolutionary adaptations and gene losses.</title>
        <authorList>
            <person name="Steindorff A.S."/>
            <person name="Aguilar-Pontes M.V."/>
            <person name="Robinson A.J."/>
            <person name="Andreopoulos B."/>
            <person name="LaButti K."/>
            <person name="Kuo A."/>
            <person name="Mondo S."/>
            <person name="Riley R."/>
            <person name="Otillar R."/>
            <person name="Haridas S."/>
            <person name="Lipzen A."/>
            <person name="Grimwood J."/>
            <person name="Schmutz J."/>
            <person name="Clum A."/>
            <person name="Reid I.D."/>
            <person name="Moisan M.C."/>
            <person name="Butler G."/>
            <person name="Nguyen T.T.M."/>
            <person name="Dewar K."/>
            <person name="Conant G."/>
            <person name="Drula E."/>
            <person name="Henrissat B."/>
            <person name="Hansel C."/>
            <person name="Singer S."/>
            <person name="Hutchinson M.I."/>
            <person name="de Vries R.P."/>
            <person name="Natvig D.O."/>
            <person name="Powell A.J."/>
            <person name="Tsang A."/>
            <person name="Grigoriev I.V."/>
        </authorList>
    </citation>
    <scope>NUCLEOTIDE SEQUENCE [LARGE SCALE GENOMIC DNA]</scope>
    <source>
        <strain evidence="3 4">CBS 494.80</strain>
    </source>
</reference>
<accession>A0ABR4BYC8</accession>
<evidence type="ECO:0000313" key="4">
    <source>
        <dbReference type="Proteomes" id="UP001595075"/>
    </source>
</evidence>
<gene>
    <name evidence="3" type="ORF">VTL71DRAFT_5742</name>
</gene>
<organism evidence="3 4">
    <name type="scientific">Oculimacula yallundae</name>
    <dbReference type="NCBI Taxonomy" id="86028"/>
    <lineage>
        <taxon>Eukaryota</taxon>
        <taxon>Fungi</taxon>
        <taxon>Dikarya</taxon>
        <taxon>Ascomycota</taxon>
        <taxon>Pezizomycotina</taxon>
        <taxon>Leotiomycetes</taxon>
        <taxon>Helotiales</taxon>
        <taxon>Ploettnerulaceae</taxon>
        <taxon>Oculimacula</taxon>
    </lineage>
</organism>
<keyword evidence="1" id="KW-0175">Coiled coil</keyword>
<proteinExistence type="predicted"/>